<name>A0A663DKK8_AQUCH</name>
<keyword evidence="2" id="KW-1185">Reference proteome</keyword>
<protein>
    <submittedName>
        <fullName evidence="1">Uncharacterized protein</fullName>
    </submittedName>
</protein>
<dbReference type="Proteomes" id="UP000472275">
    <property type="component" value="Chromosome 1"/>
</dbReference>
<reference evidence="1" key="1">
    <citation type="submission" date="2021-03" db="EMBL/GenBank/DDBJ databases">
        <authorList>
            <consortium name="Wellcome Sanger Institute Data Sharing"/>
        </authorList>
    </citation>
    <scope>NUCLEOTIDE SEQUENCE [LARGE SCALE GENOMIC DNA]</scope>
</reference>
<dbReference type="AlphaFoldDB" id="A0A663DKK8"/>
<evidence type="ECO:0000313" key="1">
    <source>
        <dbReference type="Ensembl" id="ENSACCP00020000395.1"/>
    </source>
</evidence>
<proteinExistence type="predicted"/>
<sequence>MAQANLQTCLAQVFQLTALSLWADNARRLTYLTSEDAKPCGLPGTGKYITTGATKQLLLWASFPLRDPHRTIGTHHRRLHFCCTEH</sequence>
<evidence type="ECO:0000313" key="2">
    <source>
        <dbReference type="Proteomes" id="UP000472275"/>
    </source>
</evidence>
<dbReference type="InParanoid" id="A0A663DKK8"/>
<reference evidence="1" key="3">
    <citation type="submission" date="2025-09" db="UniProtKB">
        <authorList>
            <consortium name="Ensembl"/>
        </authorList>
    </citation>
    <scope>IDENTIFICATION</scope>
</reference>
<reference evidence="1" key="2">
    <citation type="submission" date="2025-08" db="UniProtKB">
        <authorList>
            <consortium name="Ensembl"/>
        </authorList>
    </citation>
    <scope>IDENTIFICATION</scope>
</reference>
<organism evidence="1 2">
    <name type="scientific">Aquila chrysaetos chrysaetos</name>
    <dbReference type="NCBI Taxonomy" id="223781"/>
    <lineage>
        <taxon>Eukaryota</taxon>
        <taxon>Metazoa</taxon>
        <taxon>Chordata</taxon>
        <taxon>Craniata</taxon>
        <taxon>Vertebrata</taxon>
        <taxon>Euteleostomi</taxon>
        <taxon>Archelosauria</taxon>
        <taxon>Archosauria</taxon>
        <taxon>Dinosauria</taxon>
        <taxon>Saurischia</taxon>
        <taxon>Theropoda</taxon>
        <taxon>Coelurosauria</taxon>
        <taxon>Aves</taxon>
        <taxon>Neognathae</taxon>
        <taxon>Neoaves</taxon>
        <taxon>Telluraves</taxon>
        <taxon>Accipitrimorphae</taxon>
        <taxon>Accipitriformes</taxon>
        <taxon>Accipitridae</taxon>
        <taxon>Accipitrinae</taxon>
        <taxon>Aquila</taxon>
    </lineage>
</organism>
<dbReference type="Ensembl" id="ENSACCT00020000402.1">
    <property type="protein sequence ID" value="ENSACCP00020000395.1"/>
    <property type="gene ID" value="ENSACCG00020000248.1"/>
</dbReference>
<accession>A0A663DKK8</accession>